<feature type="transmembrane region" description="Helical" evidence="2">
    <location>
        <begin position="590"/>
        <end position="621"/>
    </location>
</feature>
<protein>
    <submittedName>
        <fullName evidence="3">Uncharacterized protein</fullName>
    </submittedName>
</protein>
<dbReference type="EMBL" id="CAICTM010000408">
    <property type="protein sequence ID" value="CAB9509884.1"/>
    <property type="molecule type" value="Genomic_DNA"/>
</dbReference>
<comment type="caution">
    <text evidence="3">The sequence shown here is derived from an EMBL/GenBank/DDBJ whole genome shotgun (WGS) entry which is preliminary data.</text>
</comment>
<name>A0A9N8E1D2_9STRA</name>
<evidence type="ECO:0000313" key="4">
    <source>
        <dbReference type="Proteomes" id="UP001153069"/>
    </source>
</evidence>
<feature type="transmembrane region" description="Helical" evidence="2">
    <location>
        <begin position="522"/>
        <end position="546"/>
    </location>
</feature>
<evidence type="ECO:0000256" key="1">
    <source>
        <dbReference type="SAM" id="MobiDB-lite"/>
    </source>
</evidence>
<organism evidence="3 4">
    <name type="scientific">Seminavis robusta</name>
    <dbReference type="NCBI Taxonomy" id="568900"/>
    <lineage>
        <taxon>Eukaryota</taxon>
        <taxon>Sar</taxon>
        <taxon>Stramenopiles</taxon>
        <taxon>Ochrophyta</taxon>
        <taxon>Bacillariophyta</taxon>
        <taxon>Bacillariophyceae</taxon>
        <taxon>Bacillariophycidae</taxon>
        <taxon>Naviculales</taxon>
        <taxon>Naviculaceae</taxon>
        <taxon>Seminavis</taxon>
    </lineage>
</organism>
<feature type="compositionally biased region" description="Basic residues" evidence="1">
    <location>
        <begin position="732"/>
        <end position="746"/>
    </location>
</feature>
<feature type="region of interest" description="Disordered" evidence="1">
    <location>
        <begin position="189"/>
        <end position="210"/>
    </location>
</feature>
<feature type="region of interest" description="Disordered" evidence="1">
    <location>
        <begin position="222"/>
        <end position="254"/>
    </location>
</feature>
<dbReference type="AlphaFoldDB" id="A0A9N8E1D2"/>
<feature type="region of interest" description="Disordered" evidence="1">
    <location>
        <begin position="727"/>
        <end position="751"/>
    </location>
</feature>
<gene>
    <name evidence="3" type="ORF">SEMRO_409_G137120.1</name>
</gene>
<feature type="compositionally biased region" description="Basic and acidic residues" evidence="1">
    <location>
        <begin position="243"/>
        <end position="254"/>
    </location>
</feature>
<keyword evidence="2" id="KW-0812">Transmembrane</keyword>
<keyword evidence="2" id="KW-1133">Transmembrane helix</keyword>
<dbReference type="OrthoDB" id="54109at2759"/>
<feature type="compositionally biased region" description="Low complexity" evidence="1">
    <location>
        <begin position="38"/>
        <end position="52"/>
    </location>
</feature>
<keyword evidence="2" id="KW-0472">Membrane</keyword>
<dbReference type="Proteomes" id="UP001153069">
    <property type="component" value="Unassembled WGS sequence"/>
</dbReference>
<feature type="region of interest" description="Disordered" evidence="1">
    <location>
        <begin position="268"/>
        <end position="309"/>
    </location>
</feature>
<feature type="transmembrane region" description="Helical" evidence="2">
    <location>
        <begin position="558"/>
        <end position="578"/>
    </location>
</feature>
<sequence>MEGLEESSPVERVALETEGEAATQTTSLGVRDQLYDGSVRTVSSSTATVPASNVIATKGEQRRSLNPAKTTPAPIPELPDAQERGRPNDVKVSDDISLAELKARLNQLQDQVNELSKEPKIPVNSDCSLGTGMESARWINPNYPQMFPYHAVGGSIDLNYGGSVASTAVGSGFTGAFFEVDVNQAVSDEEDDDLTMPDYSTVGDVRPSSEQRWKDLQEKFFPHSLNDNEPEGDDLTMPDGITSDDRYNSPEEKRRRWEIFQKALQSTDEALQEEDVAQAPPAERQRQNPRSKGKRQKIEPSGRQANKSSLVFMHPEEVKEMRPYTPEELEKVRHRPFPSRLFITNVQVAWNTVWLRTRHTDHHAHRSTFLHIRNVFKADAIANNPPGAKYALTELLNMCFGMEDSEFYSFACTVASALSSEASNTEFERGLLLHFPDERRRDHLRKIEDDMRRTHRQLTGKQLARRVLEHEQELARKRIRQLLHIVFSKVKQKKMLLDDRRDNIYRLVLCMTKYNCDSSLPFLYAAVAFVFQIVTGLFVILSLTTFDEDENAERWHESWVLFGRNIALALCTLSYGLMIAFPELRGAPEVFSVAVCGFFVVLSAETFLDGVISAAALYFIVAIDKQLVPWLELDTKAIVHGFLMDQALGEYETQRYSQEYSDLADNPSPNGLQSIQFSDMFLTNHEESGSRPSRGVTFQPFEAFGDSGQHESEESYILAGGSLISLPDKRRAPSSRKRRGGGRQNRKSWDRSYVGGQMQVTNKRMVTSDCLLRKVEWQYTRGFDNTCVPRIGHLRLTKLNYANSTIDIIGKNTGVLVLETCL</sequence>
<reference evidence="3" key="1">
    <citation type="submission" date="2020-06" db="EMBL/GenBank/DDBJ databases">
        <authorList>
            <consortium name="Plant Systems Biology data submission"/>
        </authorList>
    </citation>
    <scope>NUCLEOTIDE SEQUENCE</scope>
    <source>
        <strain evidence="3">D6</strain>
    </source>
</reference>
<evidence type="ECO:0000313" key="3">
    <source>
        <dbReference type="EMBL" id="CAB9509884.1"/>
    </source>
</evidence>
<proteinExistence type="predicted"/>
<evidence type="ECO:0000256" key="2">
    <source>
        <dbReference type="SAM" id="Phobius"/>
    </source>
</evidence>
<keyword evidence="4" id="KW-1185">Reference proteome</keyword>
<accession>A0A9N8E1D2</accession>
<feature type="region of interest" description="Disordered" evidence="1">
    <location>
        <begin position="1"/>
        <end position="89"/>
    </location>
</feature>